<dbReference type="InterPro" id="IPR014756">
    <property type="entry name" value="Ig_E-set"/>
</dbReference>
<dbReference type="RefSeq" id="WP_165140146.1">
    <property type="nucleotide sequence ID" value="NZ_JAALLT010000002.1"/>
</dbReference>
<sequence length="234" mass="26449">MNQTKEEILRKYLDGDLSADEEQQALHMIADDEDMRSLLRFEQLLNGTDFSSYEVPEGFSDSVMQAIDTAEETVHETQPGFAAQFMNWIGSLFEPREIQMRPAFAMAMVLLIAVLVGLPYVSEQSADNQIVTNNIDGPVVEQVSDSGEQVWTRFVYIDKDAESVSIAGDFSDWNPIELTKQNLNGQQVWTGLIPMDRGEHRYMFIKNGEKWVTDPLAPVQQDDGFGNKNAVIYL</sequence>
<keyword evidence="1" id="KW-0472">Membrane</keyword>
<dbReference type="Gene3D" id="2.60.40.10">
    <property type="entry name" value="Immunoglobulins"/>
    <property type="match status" value="1"/>
</dbReference>
<evidence type="ECO:0000256" key="1">
    <source>
        <dbReference type="SAM" id="Phobius"/>
    </source>
</evidence>
<feature type="transmembrane region" description="Helical" evidence="1">
    <location>
        <begin position="103"/>
        <end position="121"/>
    </location>
</feature>
<dbReference type="Proteomes" id="UP000473278">
    <property type="component" value="Unassembled WGS sequence"/>
</dbReference>
<keyword evidence="1" id="KW-0812">Transmembrane</keyword>
<reference evidence="3 4" key="1">
    <citation type="submission" date="2020-02" db="EMBL/GenBank/DDBJ databases">
        <title>Balneolaceae bacterium YR4-1, complete genome.</title>
        <authorList>
            <person name="Li Y."/>
            <person name="Wu S."/>
        </authorList>
    </citation>
    <scope>NUCLEOTIDE SEQUENCE [LARGE SCALE GENOMIC DNA]</scope>
    <source>
        <strain evidence="3 4">YR4-1</strain>
    </source>
</reference>
<accession>A0A6M1SM52</accession>
<comment type="caution">
    <text evidence="3">The sequence shown here is derived from an EMBL/GenBank/DDBJ whole genome shotgun (WGS) entry which is preliminary data.</text>
</comment>
<evidence type="ECO:0000313" key="3">
    <source>
        <dbReference type="EMBL" id="NGP76089.1"/>
    </source>
</evidence>
<evidence type="ECO:0000313" key="4">
    <source>
        <dbReference type="Proteomes" id="UP000473278"/>
    </source>
</evidence>
<keyword evidence="4" id="KW-1185">Reference proteome</keyword>
<evidence type="ECO:0000259" key="2">
    <source>
        <dbReference type="Pfam" id="PF16561"/>
    </source>
</evidence>
<dbReference type="Pfam" id="PF16561">
    <property type="entry name" value="AMPK1_CBM"/>
    <property type="match status" value="1"/>
</dbReference>
<feature type="domain" description="AMP-activated protein kinase glycogen-binding" evidence="2">
    <location>
        <begin position="158"/>
        <end position="232"/>
    </location>
</feature>
<dbReference type="SUPFAM" id="SSF81296">
    <property type="entry name" value="E set domains"/>
    <property type="match status" value="1"/>
</dbReference>
<dbReference type="EMBL" id="JAALLT010000002">
    <property type="protein sequence ID" value="NGP76089.1"/>
    <property type="molecule type" value="Genomic_DNA"/>
</dbReference>
<proteinExistence type="predicted"/>
<keyword evidence="1" id="KW-1133">Transmembrane helix</keyword>
<dbReference type="CDD" id="cd02859">
    <property type="entry name" value="E_set_AMPKbeta_like_N"/>
    <property type="match status" value="1"/>
</dbReference>
<dbReference type="AlphaFoldDB" id="A0A6M1SM52"/>
<dbReference type="InterPro" id="IPR013783">
    <property type="entry name" value="Ig-like_fold"/>
</dbReference>
<name>A0A6M1SM52_9BACT</name>
<protein>
    <recommendedName>
        <fullName evidence="2">AMP-activated protein kinase glycogen-binding domain-containing protein</fullName>
    </recommendedName>
</protein>
<organism evidence="3 4">
    <name type="scientific">Halalkalibaculum roseum</name>
    <dbReference type="NCBI Taxonomy" id="2709311"/>
    <lineage>
        <taxon>Bacteria</taxon>
        <taxon>Pseudomonadati</taxon>
        <taxon>Balneolota</taxon>
        <taxon>Balneolia</taxon>
        <taxon>Balneolales</taxon>
        <taxon>Balneolaceae</taxon>
        <taxon>Halalkalibaculum</taxon>
    </lineage>
</organism>
<dbReference type="InterPro" id="IPR032640">
    <property type="entry name" value="AMPK1_CBM"/>
</dbReference>
<gene>
    <name evidence="3" type="ORF">G3570_05570</name>
</gene>